<sequence>MKYLLLCMSALAIGQTNYGQKNTLFNDTTFLQPVEVNSVKATDKNPFAKTNLSKAAIKKLNIGQDLPFILNNTPSVVVNADAGTGIGYTGIRIRGTDATRINVTLNGIPYNDAESLGTFFVDIPDIASSASSIQIQRGVGTSANSAGSFGGSINVNTNDVVTKRNIELNSSAGSYGTFKNTLLFNSGIFNKHFTVDARLSNIRSDGYIERADARLQSYYISGAYIDKKNTLRLNAFTGKEITYQAYFGVNETALDTNRRYNSAGTAKPGAPYENEVDNYKQTHYQLFYTHEFNPYLKSNIAFFLTKGKGYYEQYRADEDLVDYNLPPVGTTTSTDLIRRLWLDNDFYGTIFSLNYNRNKTQLAVGGGYNRYEGNHFGEIIWAQKANTVPANYRWYDKDSRKYDASFYAKWTQNLTPELQSYMDVQVRNVQYQNNGFRKTPNISIDKNFTFFNPKIGLTYTKNYYKVFASYGRAVKEPNRDDFETATNQQPKPEVLNDFETGIEYNKNNCSFGANFYYMLYKNQLILSGKINDVGAYTRLNIPDSYRTGVELFANSTINKYVAVAGNVTISQNRVKNFTAFYDNYDFGGQNSTFYKSAPLVLSPSTIASLSVNLTPIKNGYINLTSKYVSKQYLDNTGNNNAALDAYFTQDAKVGYNIFGKSLKEVNIYVQAINVFSRLYEANGYSFSYLLGNKYTTENFYFPMAPANFVAGINIRL</sequence>
<dbReference type="PROSITE" id="PS52016">
    <property type="entry name" value="TONB_DEPENDENT_REC_3"/>
    <property type="match status" value="1"/>
</dbReference>
<comment type="subcellular location">
    <subcellularLocation>
        <location evidence="1 11">Cell outer membrane</location>
        <topology evidence="1 11">Multi-pass membrane protein</topology>
    </subcellularLocation>
</comment>
<keyword evidence="4" id="KW-0410">Iron transport</keyword>
<evidence type="ECO:0000313" key="13">
    <source>
        <dbReference type="EMBL" id="MFC4262022.1"/>
    </source>
</evidence>
<feature type="domain" description="TonB-dependent receptor plug" evidence="12">
    <location>
        <begin position="44"/>
        <end position="151"/>
    </location>
</feature>
<dbReference type="PANTHER" id="PTHR32552:SF68">
    <property type="entry name" value="FERRICHROME OUTER MEMBRANE TRANSPORTER_PHAGE RECEPTOR"/>
    <property type="match status" value="1"/>
</dbReference>
<evidence type="ECO:0000256" key="10">
    <source>
        <dbReference type="ARBA" id="ARBA00023237"/>
    </source>
</evidence>
<dbReference type="EMBL" id="JBHSCZ010000001">
    <property type="protein sequence ID" value="MFC4262022.1"/>
    <property type="molecule type" value="Genomic_DNA"/>
</dbReference>
<evidence type="ECO:0000313" key="14">
    <source>
        <dbReference type="Proteomes" id="UP001595907"/>
    </source>
</evidence>
<accession>A0ABV8QQY9</accession>
<keyword evidence="7" id="KW-0408">Iron</keyword>
<dbReference type="PANTHER" id="PTHR32552">
    <property type="entry name" value="FERRICHROME IRON RECEPTOR-RELATED"/>
    <property type="match status" value="1"/>
</dbReference>
<keyword evidence="6" id="KW-0732">Signal</keyword>
<keyword evidence="13" id="KW-0675">Receptor</keyword>
<dbReference type="SUPFAM" id="SSF56935">
    <property type="entry name" value="Porins"/>
    <property type="match status" value="1"/>
</dbReference>
<keyword evidence="5 11" id="KW-0812">Transmembrane</keyword>
<keyword evidence="2 11" id="KW-0813">Transport</keyword>
<dbReference type="InterPro" id="IPR039426">
    <property type="entry name" value="TonB-dep_rcpt-like"/>
</dbReference>
<keyword evidence="3 11" id="KW-1134">Transmembrane beta strand</keyword>
<gene>
    <name evidence="13" type="ORF">ACFOWM_03970</name>
</gene>
<evidence type="ECO:0000256" key="2">
    <source>
        <dbReference type="ARBA" id="ARBA00022448"/>
    </source>
</evidence>
<evidence type="ECO:0000256" key="5">
    <source>
        <dbReference type="ARBA" id="ARBA00022692"/>
    </source>
</evidence>
<evidence type="ECO:0000256" key="1">
    <source>
        <dbReference type="ARBA" id="ARBA00004571"/>
    </source>
</evidence>
<evidence type="ECO:0000256" key="4">
    <source>
        <dbReference type="ARBA" id="ARBA00022496"/>
    </source>
</evidence>
<name>A0ABV8QQY9_9BACT</name>
<reference evidence="14" key="1">
    <citation type="journal article" date="2019" name="Int. J. Syst. Evol. Microbiol.">
        <title>The Global Catalogue of Microorganisms (GCM) 10K type strain sequencing project: providing services to taxonomists for standard genome sequencing and annotation.</title>
        <authorList>
            <consortium name="The Broad Institute Genomics Platform"/>
            <consortium name="The Broad Institute Genome Sequencing Center for Infectious Disease"/>
            <person name="Wu L."/>
            <person name="Ma J."/>
        </authorList>
    </citation>
    <scope>NUCLEOTIDE SEQUENCE [LARGE SCALE GENOMIC DNA]</scope>
    <source>
        <strain evidence="14">CECT 8289</strain>
    </source>
</reference>
<dbReference type="Gene3D" id="2.40.170.20">
    <property type="entry name" value="TonB-dependent receptor, beta-barrel domain"/>
    <property type="match status" value="1"/>
</dbReference>
<evidence type="ECO:0000256" key="9">
    <source>
        <dbReference type="ARBA" id="ARBA00023136"/>
    </source>
</evidence>
<dbReference type="Gene3D" id="2.170.130.10">
    <property type="entry name" value="TonB-dependent receptor, plug domain"/>
    <property type="match status" value="1"/>
</dbReference>
<keyword evidence="8" id="KW-0406">Ion transport</keyword>
<proteinExistence type="inferred from homology"/>
<keyword evidence="9 11" id="KW-0472">Membrane</keyword>
<keyword evidence="14" id="KW-1185">Reference proteome</keyword>
<comment type="similarity">
    <text evidence="11">Belongs to the TonB-dependent receptor family.</text>
</comment>
<protein>
    <submittedName>
        <fullName evidence="13">TonB-dependent receptor</fullName>
    </submittedName>
</protein>
<comment type="caution">
    <text evidence="13">The sequence shown here is derived from an EMBL/GenBank/DDBJ whole genome shotgun (WGS) entry which is preliminary data.</text>
</comment>
<keyword evidence="10 11" id="KW-0998">Cell outer membrane</keyword>
<dbReference type="InterPro" id="IPR012910">
    <property type="entry name" value="Plug_dom"/>
</dbReference>
<dbReference type="Proteomes" id="UP001595907">
    <property type="component" value="Unassembled WGS sequence"/>
</dbReference>
<evidence type="ECO:0000259" key="12">
    <source>
        <dbReference type="Pfam" id="PF07715"/>
    </source>
</evidence>
<dbReference type="RefSeq" id="WP_379707369.1">
    <property type="nucleotide sequence ID" value="NZ_JBHSCZ010000001.1"/>
</dbReference>
<evidence type="ECO:0000256" key="3">
    <source>
        <dbReference type="ARBA" id="ARBA00022452"/>
    </source>
</evidence>
<dbReference type="InterPro" id="IPR037066">
    <property type="entry name" value="Plug_dom_sf"/>
</dbReference>
<dbReference type="InterPro" id="IPR036942">
    <property type="entry name" value="Beta-barrel_TonB_sf"/>
</dbReference>
<evidence type="ECO:0000256" key="8">
    <source>
        <dbReference type="ARBA" id="ARBA00023065"/>
    </source>
</evidence>
<evidence type="ECO:0000256" key="11">
    <source>
        <dbReference type="PROSITE-ProRule" id="PRU01360"/>
    </source>
</evidence>
<dbReference type="Pfam" id="PF07715">
    <property type="entry name" value="Plug"/>
    <property type="match status" value="1"/>
</dbReference>
<evidence type="ECO:0000256" key="7">
    <source>
        <dbReference type="ARBA" id="ARBA00023004"/>
    </source>
</evidence>
<organism evidence="13 14">
    <name type="scientific">Ferruginibacter yonginensis</name>
    <dbReference type="NCBI Taxonomy" id="1310416"/>
    <lineage>
        <taxon>Bacteria</taxon>
        <taxon>Pseudomonadati</taxon>
        <taxon>Bacteroidota</taxon>
        <taxon>Chitinophagia</taxon>
        <taxon>Chitinophagales</taxon>
        <taxon>Chitinophagaceae</taxon>
        <taxon>Ferruginibacter</taxon>
    </lineage>
</organism>
<evidence type="ECO:0000256" key="6">
    <source>
        <dbReference type="ARBA" id="ARBA00022729"/>
    </source>
</evidence>